<dbReference type="Pfam" id="PF12686">
    <property type="entry name" value="DUF3800"/>
    <property type="match status" value="1"/>
</dbReference>
<dbReference type="OrthoDB" id="4402049at2"/>
<dbReference type="InterPro" id="IPR024524">
    <property type="entry name" value="DUF3800"/>
</dbReference>
<dbReference type="AlphaFoldDB" id="A0A1H1R4M9"/>
<reference evidence="1 2" key="1">
    <citation type="submission" date="2016-10" db="EMBL/GenBank/DDBJ databases">
        <authorList>
            <person name="de Groot N.N."/>
        </authorList>
    </citation>
    <scope>NUCLEOTIDE SEQUENCE [LARGE SCALE GENOMIC DNA]</scope>
    <source>
        <strain evidence="1 2">DSM 45434</strain>
    </source>
</reference>
<protein>
    <recommendedName>
        <fullName evidence="3">DUF3800 domain-containing protein</fullName>
    </recommendedName>
</protein>
<sequence>MLIAYLDEFGHQGPYVDKDHKKYNTHPLFGYGGYVIESDKVRELGGYFEHIKEKLLAWEIEQSGCHPRRWEKKGSALLTTKNMDKFGSEIAPALGRIYRRLFQLNGKVFFFGQEKPIGPVSVTREKSQEREEHCLIQSLKRLGRLANDQQEEMLVIMDATETDNRERAVSTAGRTIYSGHPETRQIIEVPIQADSYLYGTIQLADWTCALLSRLGKYHFANEVQFEWSVDLANTLFTGQQNIVSNSVIWTNDLDRNTKCYPSSLLHHGSFSAYREDKRSRIALQNDRNKQMQHRMIDAGSAEFKAKLASIRRGRES</sequence>
<organism evidence="1 2">
    <name type="scientific">Corynebacterium timonense</name>
    <dbReference type="NCBI Taxonomy" id="441500"/>
    <lineage>
        <taxon>Bacteria</taxon>
        <taxon>Bacillati</taxon>
        <taxon>Actinomycetota</taxon>
        <taxon>Actinomycetes</taxon>
        <taxon>Mycobacteriales</taxon>
        <taxon>Corynebacteriaceae</taxon>
        <taxon>Corynebacterium</taxon>
    </lineage>
</organism>
<evidence type="ECO:0000313" key="2">
    <source>
        <dbReference type="Proteomes" id="UP000182237"/>
    </source>
</evidence>
<name>A0A1H1R4M9_9CORY</name>
<dbReference type="STRING" id="1203190.GCA_000312345_01403"/>
<dbReference type="Proteomes" id="UP000182237">
    <property type="component" value="Chromosome I"/>
</dbReference>
<dbReference type="EMBL" id="LT629765">
    <property type="protein sequence ID" value="SDS30683.1"/>
    <property type="molecule type" value="Genomic_DNA"/>
</dbReference>
<gene>
    <name evidence="1" type="ORF">SAMN04488539_1413</name>
</gene>
<accession>A0A1H1R4M9</accession>
<keyword evidence="2" id="KW-1185">Reference proteome</keyword>
<evidence type="ECO:0008006" key="3">
    <source>
        <dbReference type="Google" id="ProtNLM"/>
    </source>
</evidence>
<evidence type="ECO:0000313" key="1">
    <source>
        <dbReference type="EMBL" id="SDS30683.1"/>
    </source>
</evidence>
<proteinExistence type="predicted"/>